<gene>
    <name evidence="3" type="ORF">K05K4_10880</name>
</gene>
<sequence length="329" mass="36723">MFQPNFASVEWRVVSLALLLSLPNTAQADPLDKEISNLLQQRFSIAVLLSDTDAIAFGIGDFDPNALFDTANPEFGTDESINERRSKSVYVLPYTTNFNIEGSEDLHELSFKAFTIQTENDLKLFGTSKDLLKERTYGASIGYGDLYKASENVTLSTRTTTHLMRYENSFSTDNKLSSIIGRILDGRAVNVSAWAAIVQPSIKAKYTSPTSWGKWHASSTLNSFIGHSWGSANNGNIGNPKGWYLSNEITGYYNIYHGEQALFTGIKRVDLSHDLSDELGSPHYYEASIGWLFYAPKPFDWLDNFGIGVNFNYGSTLRGGSIQLYYNKQ</sequence>
<evidence type="ECO:0000259" key="2">
    <source>
        <dbReference type="Pfam" id="PF11557"/>
    </source>
</evidence>
<dbReference type="RefSeq" id="WP_086046619.1">
    <property type="nucleotide sequence ID" value="NZ_CP017889.1"/>
</dbReference>
<evidence type="ECO:0000256" key="1">
    <source>
        <dbReference type="SAM" id="SignalP"/>
    </source>
</evidence>
<dbReference type="EMBL" id="CP017902">
    <property type="protein sequence ID" value="ARP17928.1"/>
    <property type="molecule type" value="Genomic_DNA"/>
</dbReference>
<proteinExistence type="predicted"/>
<name>A0A1W6UYH1_VIBAL</name>
<organism evidence="3">
    <name type="scientific">Vibrio alginolyticus</name>
    <dbReference type="NCBI Taxonomy" id="663"/>
    <lineage>
        <taxon>Bacteria</taxon>
        <taxon>Pseudomonadati</taxon>
        <taxon>Pseudomonadota</taxon>
        <taxon>Gammaproteobacteria</taxon>
        <taxon>Vibrionales</taxon>
        <taxon>Vibrionaceae</taxon>
        <taxon>Vibrio</taxon>
    </lineage>
</organism>
<feature type="domain" description="Solitary outer membrane autotransporter-like beta-barrel" evidence="2">
    <location>
        <begin position="15"/>
        <end position="328"/>
    </location>
</feature>
<protein>
    <recommendedName>
        <fullName evidence="2">Solitary outer membrane autotransporter-like beta-barrel domain-containing protein</fullName>
    </recommendedName>
</protein>
<dbReference type="AlphaFoldDB" id="A0A1W6UYH1"/>
<feature type="signal peptide" evidence="1">
    <location>
        <begin position="1"/>
        <end position="28"/>
    </location>
</feature>
<keyword evidence="1" id="KW-0732">Signal</keyword>
<evidence type="ECO:0000313" key="3">
    <source>
        <dbReference type="EMBL" id="ARP17928.1"/>
    </source>
</evidence>
<dbReference type="Pfam" id="PF11557">
    <property type="entry name" value="Omp_AT"/>
    <property type="match status" value="1"/>
</dbReference>
<feature type="chain" id="PRO_5011401121" description="Solitary outer membrane autotransporter-like beta-barrel domain-containing protein" evidence="1">
    <location>
        <begin position="29"/>
        <end position="329"/>
    </location>
</feature>
<dbReference type="InterPro" id="IPR021621">
    <property type="entry name" value="Omp_AT"/>
</dbReference>
<reference evidence="3" key="1">
    <citation type="submission" date="2016-10" db="EMBL/GenBank/DDBJ databases">
        <title>The High Quality Genome of Vibrio alginolyticus K01M1.</title>
        <authorList>
            <person name="Wendling C."/>
            <person name="Chibani C.M."/>
            <person name="Hertel R."/>
            <person name="Sproer C."/>
            <person name="Bunk B."/>
            <person name="Overmann J."/>
            <person name="Roth O."/>
            <person name="Liesegang H."/>
        </authorList>
    </citation>
    <scope>NUCLEOTIDE SEQUENCE</scope>
    <source>
        <strain evidence="3">K05K4</strain>
    </source>
</reference>
<accession>A0A1W6UYH1</accession>